<feature type="transmembrane region" description="Helical" evidence="1">
    <location>
        <begin position="12"/>
        <end position="33"/>
    </location>
</feature>
<keyword evidence="1" id="KW-0472">Membrane</keyword>
<dbReference type="EMBL" id="WTYB01000001">
    <property type="protein sequence ID" value="MXP38054.1"/>
    <property type="molecule type" value="Genomic_DNA"/>
</dbReference>
<evidence type="ECO:0000313" key="4">
    <source>
        <dbReference type="EMBL" id="MXP38054.1"/>
    </source>
</evidence>
<evidence type="ECO:0000313" key="6">
    <source>
        <dbReference type="Proteomes" id="UP000548685"/>
    </source>
</evidence>
<dbReference type="OrthoDB" id="7028951at2"/>
<name>A0A6I4UJR5_9SPHN</name>
<reference evidence="4 5" key="1">
    <citation type="submission" date="2019-12" db="EMBL/GenBank/DDBJ databases">
        <title>Genomic-based taxomic classification of the family Erythrobacteraceae.</title>
        <authorList>
            <person name="Xu L."/>
        </authorList>
    </citation>
    <scope>NUCLEOTIDE SEQUENCE [LARGE SCALE GENOMIC DNA]</scope>
    <source>
        <strain evidence="4 5">JCM 10282</strain>
    </source>
</reference>
<feature type="transmembrane region" description="Helical" evidence="1">
    <location>
        <begin position="82"/>
        <end position="101"/>
    </location>
</feature>
<keyword evidence="1" id="KW-0812">Transmembrane</keyword>
<keyword evidence="1" id="KW-1133">Transmembrane helix</keyword>
<reference evidence="3 6" key="2">
    <citation type="submission" date="2020-08" db="EMBL/GenBank/DDBJ databases">
        <title>Genomic Encyclopedia of Type Strains, Phase IV (KMG-IV): sequencing the most valuable type-strain genomes for metagenomic binning, comparative biology and taxonomic classification.</title>
        <authorList>
            <person name="Goeker M."/>
        </authorList>
    </citation>
    <scope>NUCLEOTIDE SEQUENCE [LARGE SCALE GENOMIC DNA]</scope>
    <source>
        <strain evidence="3 6">DSM 8510</strain>
    </source>
</reference>
<dbReference type="SMART" id="SM00850">
    <property type="entry name" value="LytTR"/>
    <property type="match status" value="1"/>
</dbReference>
<feature type="domain" description="HTH LytTR-type" evidence="2">
    <location>
        <begin position="188"/>
        <end position="275"/>
    </location>
</feature>
<dbReference type="Proteomes" id="UP000430021">
    <property type="component" value="Unassembled WGS sequence"/>
</dbReference>
<proteinExistence type="predicted"/>
<dbReference type="RefSeq" id="WP_160760132.1">
    <property type="nucleotide sequence ID" value="NZ_BAAADZ010000002.1"/>
</dbReference>
<dbReference type="PROSITE" id="PS50930">
    <property type="entry name" value="HTH_LYTTR"/>
    <property type="match status" value="1"/>
</dbReference>
<accession>A0A6I4UJR5</accession>
<gene>
    <name evidence="3" type="ORF">FHS52_000231</name>
    <name evidence="4" type="ORF">GRI59_05425</name>
</gene>
<keyword evidence="6" id="KW-1185">Reference proteome</keyword>
<feature type="transmembrane region" description="Helical" evidence="1">
    <location>
        <begin position="121"/>
        <end position="138"/>
    </location>
</feature>
<sequence length="275" mass="29594">MNAQPASPRHALLRRIIIDLAAMAVIGVFLAIIGPFGSIAAPLAERLVTWIGFAWLGYACYRPMQSVASWGSRVLALPRWSMLAATCLVGTVPMTIAVLAINREPFGTLGWPGLEVVMGTYFSVLVIGGAITVLFNLVQGPREPIAVPLVAAPQTAELAPVATTVPATAPLPSNPLLDQLPAELGSAIIALEMEDHYLRVHTMLGSALVLMRLRDGIALLGDLEGMQVHRSWWVAREAVEDVVRDGRNIRLKLPRGLEAPVARANVAALRDARWI</sequence>
<dbReference type="EMBL" id="JACICE010000001">
    <property type="protein sequence ID" value="MBB3774288.1"/>
    <property type="molecule type" value="Genomic_DNA"/>
</dbReference>
<comment type="caution">
    <text evidence="4">The sequence shown here is derived from an EMBL/GenBank/DDBJ whole genome shotgun (WGS) entry which is preliminary data.</text>
</comment>
<dbReference type="Proteomes" id="UP000548685">
    <property type="component" value="Unassembled WGS sequence"/>
</dbReference>
<dbReference type="GO" id="GO:0003677">
    <property type="term" value="F:DNA binding"/>
    <property type="evidence" value="ECO:0007669"/>
    <property type="project" value="InterPro"/>
</dbReference>
<dbReference type="Pfam" id="PF04397">
    <property type="entry name" value="LytTR"/>
    <property type="match status" value="1"/>
</dbReference>
<protein>
    <submittedName>
        <fullName evidence="4">LytTR family transcriptional regulator</fullName>
    </submittedName>
    <submittedName>
        <fullName evidence="3">TRAP-type C4-dicarboxylate transport system permease small subunit</fullName>
    </submittedName>
</protein>
<organism evidence="4 5">
    <name type="scientific">Erythrobacter ramosus</name>
    <dbReference type="NCBI Taxonomy" id="35811"/>
    <lineage>
        <taxon>Bacteria</taxon>
        <taxon>Pseudomonadati</taxon>
        <taxon>Pseudomonadota</taxon>
        <taxon>Alphaproteobacteria</taxon>
        <taxon>Sphingomonadales</taxon>
        <taxon>Erythrobacteraceae</taxon>
        <taxon>Erythrobacter/Porphyrobacter group</taxon>
        <taxon>Erythrobacter</taxon>
    </lineage>
</organism>
<dbReference type="Gene3D" id="2.40.50.1020">
    <property type="entry name" value="LytTr DNA-binding domain"/>
    <property type="match status" value="1"/>
</dbReference>
<evidence type="ECO:0000259" key="2">
    <source>
        <dbReference type="PROSITE" id="PS50930"/>
    </source>
</evidence>
<feature type="transmembrane region" description="Helical" evidence="1">
    <location>
        <begin position="39"/>
        <end position="61"/>
    </location>
</feature>
<dbReference type="InterPro" id="IPR007492">
    <property type="entry name" value="LytTR_DNA-bd_dom"/>
</dbReference>
<evidence type="ECO:0000313" key="5">
    <source>
        <dbReference type="Proteomes" id="UP000430021"/>
    </source>
</evidence>
<evidence type="ECO:0000313" key="3">
    <source>
        <dbReference type="EMBL" id="MBB3774288.1"/>
    </source>
</evidence>
<evidence type="ECO:0000256" key="1">
    <source>
        <dbReference type="SAM" id="Phobius"/>
    </source>
</evidence>
<dbReference type="AlphaFoldDB" id="A0A6I4UJR5"/>